<evidence type="ECO:0000313" key="2">
    <source>
        <dbReference type="EMBL" id="GLR17348.1"/>
    </source>
</evidence>
<dbReference type="AlphaFoldDB" id="A0AA37SMC2"/>
<gene>
    <name evidence="2" type="ORF">GCM10007940_19630</name>
</gene>
<dbReference type="EMBL" id="BSOH01000011">
    <property type="protein sequence ID" value="GLR17348.1"/>
    <property type="molecule type" value="Genomic_DNA"/>
</dbReference>
<keyword evidence="1" id="KW-0472">Membrane</keyword>
<organism evidence="2 3">
    <name type="scientific">Portibacter lacus</name>
    <dbReference type="NCBI Taxonomy" id="1099794"/>
    <lineage>
        <taxon>Bacteria</taxon>
        <taxon>Pseudomonadati</taxon>
        <taxon>Bacteroidota</taxon>
        <taxon>Saprospiria</taxon>
        <taxon>Saprospirales</taxon>
        <taxon>Haliscomenobacteraceae</taxon>
        <taxon>Portibacter</taxon>
    </lineage>
</organism>
<reference evidence="2" key="2">
    <citation type="submission" date="2023-01" db="EMBL/GenBank/DDBJ databases">
        <title>Draft genome sequence of Portibacter lacus strain NBRC 108769.</title>
        <authorList>
            <person name="Sun Q."/>
            <person name="Mori K."/>
        </authorList>
    </citation>
    <scope>NUCLEOTIDE SEQUENCE</scope>
    <source>
        <strain evidence="2">NBRC 108769</strain>
    </source>
</reference>
<proteinExistence type="predicted"/>
<keyword evidence="1" id="KW-1133">Transmembrane helix</keyword>
<evidence type="ECO:0000313" key="3">
    <source>
        <dbReference type="Proteomes" id="UP001156666"/>
    </source>
</evidence>
<keyword evidence="1" id="KW-0812">Transmembrane</keyword>
<name>A0AA37SMC2_9BACT</name>
<dbReference type="RefSeq" id="WP_235294058.1">
    <property type="nucleotide sequence ID" value="NZ_BSOH01000011.1"/>
</dbReference>
<feature type="transmembrane region" description="Helical" evidence="1">
    <location>
        <begin position="126"/>
        <end position="145"/>
    </location>
</feature>
<protein>
    <submittedName>
        <fullName evidence="2">Uncharacterized protein</fullName>
    </submittedName>
</protein>
<feature type="transmembrane region" description="Helical" evidence="1">
    <location>
        <begin position="48"/>
        <end position="66"/>
    </location>
</feature>
<keyword evidence="3" id="KW-1185">Reference proteome</keyword>
<dbReference type="Proteomes" id="UP001156666">
    <property type="component" value="Unassembled WGS sequence"/>
</dbReference>
<evidence type="ECO:0000256" key="1">
    <source>
        <dbReference type="SAM" id="Phobius"/>
    </source>
</evidence>
<feature type="transmembrane region" description="Helical" evidence="1">
    <location>
        <begin position="72"/>
        <end position="93"/>
    </location>
</feature>
<reference evidence="2" key="1">
    <citation type="journal article" date="2014" name="Int. J. Syst. Evol. Microbiol.">
        <title>Complete genome sequence of Corynebacterium casei LMG S-19264T (=DSM 44701T), isolated from a smear-ripened cheese.</title>
        <authorList>
            <consortium name="US DOE Joint Genome Institute (JGI-PGF)"/>
            <person name="Walter F."/>
            <person name="Albersmeier A."/>
            <person name="Kalinowski J."/>
            <person name="Ruckert C."/>
        </authorList>
    </citation>
    <scope>NUCLEOTIDE SEQUENCE</scope>
    <source>
        <strain evidence="2">NBRC 108769</strain>
    </source>
</reference>
<sequence length="204" mass="23224">MDIFEQWKIIEKEKFNHSPINKEDIMEAIYQKSTGTMEILKTRLKYKMMWVLFFTGCFTGLALWQFDNLPVVLIFGAAALLYGLAYFGLRTYYLKMGSEKKELSTLDVMKNNYKLINGALKFEGNIMYPTVPLMLLGAIAVPGLIEGETLLSIYGEPKTLTIAIVSIIILVPLVKFFGDKMNKIAYGSFINKLEDNIKEMEMVG</sequence>
<accession>A0AA37SMC2</accession>
<comment type="caution">
    <text evidence="2">The sequence shown here is derived from an EMBL/GenBank/DDBJ whole genome shotgun (WGS) entry which is preliminary data.</text>
</comment>
<feature type="transmembrane region" description="Helical" evidence="1">
    <location>
        <begin position="160"/>
        <end position="178"/>
    </location>
</feature>